<keyword evidence="3" id="KW-0249">Electron transport</keyword>
<sequence length="52" mass="5740">MAEIRDGAQVRVGSRVRCERCGTEIVVVRPPAEQLICCEVPMSPLESGRRQA</sequence>
<dbReference type="Proteomes" id="UP001059617">
    <property type="component" value="Chromosome"/>
</dbReference>
<evidence type="ECO:0000259" key="5">
    <source>
        <dbReference type="Pfam" id="PF06397"/>
    </source>
</evidence>
<accession>A0ABY5WAB4</accession>
<dbReference type="EMBL" id="CP073720">
    <property type="protein sequence ID" value="UWP85633.1"/>
    <property type="molecule type" value="Genomic_DNA"/>
</dbReference>
<keyword evidence="4" id="KW-0408">Iron</keyword>
<dbReference type="InterPro" id="IPR004462">
    <property type="entry name" value="Desulfoferrodoxin_N"/>
</dbReference>
<dbReference type="Pfam" id="PF06397">
    <property type="entry name" value="Desulfoferrod_N"/>
    <property type="match status" value="1"/>
</dbReference>
<evidence type="ECO:0000313" key="6">
    <source>
        <dbReference type="EMBL" id="UWP85633.1"/>
    </source>
</evidence>
<keyword evidence="2" id="KW-0479">Metal-binding</keyword>
<name>A0ABY5WAB4_9ACTN</name>
<evidence type="ECO:0000256" key="4">
    <source>
        <dbReference type="ARBA" id="ARBA00023004"/>
    </source>
</evidence>
<protein>
    <recommendedName>
        <fullName evidence="5">Desulfoferrodoxin N-terminal domain-containing protein</fullName>
    </recommendedName>
</protein>
<dbReference type="SUPFAM" id="SSF57802">
    <property type="entry name" value="Rubredoxin-like"/>
    <property type="match status" value="1"/>
</dbReference>
<evidence type="ECO:0000256" key="3">
    <source>
        <dbReference type="ARBA" id="ARBA00022982"/>
    </source>
</evidence>
<proteinExistence type="predicted"/>
<gene>
    <name evidence="6" type="ORF">Dfulv_15860</name>
</gene>
<dbReference type="RefSeq" id="WP_259863787.1">
    <property type="nucleotide sequence ID" value="NZ_BAAAST010000012.1"/>
</dbReference>
<reference evidence="6" key="2">
    <citation type="submission" date="2022-09" db="EMBL/GenBank/DDBJ databases">
        <title>Biosynthetic gene clusters of Dactylosporangioum fulvum.</title>
        <authorList>
            <person name="Caradec T."/>
        </authorList>
    </citation>
    <scope>NUCLEOTIDE SEQUENCE</scope>
    <source>
        <strain evidence="6">NRRL B-16292</strain>
    </source>
</reference>
<feature type="domain" description="Desulfoferrodoxin N-terminal" evidence="5">
    <location>
        <begin position="16"/>
        <end position="43"/>
    </location>
</feature>
<evidence type="ECO:0000256" key="2">
    <source>
        <dbReference type="ARBA" id="ARBA00022723"/>
    </source>
</evidence>
<dbReference type="Gene3D" id="2.20.28.100">
    <property type="entry name" value="Desulphoferrodoxin, N-terminal domain"/>
    <property type="match status" value="1"/>
</dbReference>
<keyword evidence="7" id="KW-1185">Reference proteome</keyword>
<dbReference type="InterPro" id="IPR038094">
    <property type="entry name" value="Desulfoferrodoxin_N_sf"/>
</dbReference>
<evidence type="ECO:0000313" key="7">
    <source>
        <dbReference type="Proteomes" id="UP001059617"/>
    </source>
</evidence>
<organism evidence="6 7">
    <name type="scientific">Dactylosporangium fulvum</name>
    <dbReference type="NCBI Taxonomy" id="53359"/>
    <lineage>
        <taxon>Bacteria</taxon>
        <taxon>Bacillati</taxon>
        <taxon>Actinomycetota</taxon>
        <taxon>Actinomycetes</taxon>
        <taxon>Micromonosporales</taxon>
        <taxon>Micromonosporaceae</taxon>
        <taxon>Dactylosporangium</taxon>
    </lineage>
</organism>
<evidence type="ECO:0000256" key="1">
    <source>
        <dbReference type="ARBA" id="ARBA00022448"/>
    </source>
</evidence>
<reference evidence="6" key="1">
    <citation type="submission" date="2021-04" db="EMBL/GenBank/DDBJ databases">
        <authorList>
            <person name="Hartkoorn R.C."/>
            <person name="Beaudoing E."/>
            <person name="Hot D."/>
        </authorList>
    </citation>
    <scope>NUCLEOTIDE SEQUENCE</scope>
    <source>
        <strain evidence="6">NRRL B-16292</strain>
    </source>
</reference>
<keyword evidence="1" id="KW-0813">Transport</keyword>